<dbReference type="KEGG" id="aba:Acid345_4438"/>
<evidence type="ECO:0000313" key="5">
    <source>
        <dbReference type="EMBL" id="ABF43438.1"/>
    </source>
</evidence>
<protein>
    <recommendedName>
        <fullName evidence="7">EcxA zinc-binding domain-containing protein</fullName>
    </recommendedName>
</protein>
<feature type="domain" description="EcxA zinc-binding" evidence="3">
    <location>
        <begin position="426"/>
        <end position="725"/>
    </location>
</feature>
<proteinExistence type="predicted"/>
<dbReference type="Pfam" id="PF17148">
    <property type="entry name" value="DUF5117"/>
    <property type="match status" value="1"/>
</dbReference>
<dbReference type="STRING" id="204669.Acid345_4438"/>
<dbReference type="InterPro" id="IPR024079">
    <property type="entry name" value="MetalloPept_cat_dom_sf"/>
</dbReference>
<feature type="chain" id="PRO_5004190712" description="EcxA zinc-binding domain-containing protein" evidence="2">
    <location>
        <begin position="21"/>
        <end position="807"/>
    </location>
</feature>
<evidence type="ECO:0000259" key="3">
    <source>
        <dbReference type="Pfam" id="PF16313"/>
    </source>
</evidence>
<gene>
    <name evidence="5" type="ordered locus">Acid345_4438</name>
</gene>
<dbReference type="SUPFAM" id="SSF55486">
    <property type="entry name" value="Metalloproteases ('zincins'), catalytic domain"/>
    <property type="match status" value="1"/>
</dbReference>
<dbReference type="EMBL" id="CP000360">
    <property type="protein sequence ID" value="ABF43438.1"/>
    <property type="molecule type" value="Genomic_DNA"/>
</dbReference>
<dbReference type="RefSeq" id="WP_011525235.1">
    <property type="nucleotide sequence ID" value="NC_008009.1"/>
</dbReference>
<feature type="domain" description="DUF5117" evidence="4">
    <location>
        <begin position="87"/>
        <end position="285"/>
    </location>
</feature>
<evidence type="ECO:0000256" key="1">
    <source>
        <dbReference type="SAM" id="MobiDB-lite"/>
    </source>
</evidence>
<dbReference type="GO" id="GO:0008237">
    <property type="term" value="F:metallopeptidase activity"/>
    <property type="evidence" value="ECO:0007669"/>
    <property type="project" value="InterPro"/>
</dbReference>
<feature type="compositionally biased region" description="Pro residues" evidence="1">
    <location>
        <begin position="795"/>
        <end position="807"/>
    </location>
</feature>
<organism evidence="5 6">
    <name type="scientific">Koribacter versatilis (strain Ellin345)</name>
    <dbReference type="NCBI Taxonomy" id="204669"/>
    <lineage>
        <taxon>Bacteria</taxon>
        <taxon>Pseudomonadati</taxon>
        <taxon>Acidobacteriota</taxon>
        <taxon>Terriglobia</taxon>
        <taxon>Terriglobales</taxon>
        <taxon>Candidatus Korobacteraceae</taxon>
        <taxon>Candidatus Korobacter</taxon>
    </lineage>
</organism>
<dbReference type="PANTHER" id="PTHR38478">
    <property type="entry name" value="PEPTIDASE M1A AND M12B"/>
    <property type="match status" value="1"/>
</dbReference>
<evidence type="ECO:0000313" key="6">
    <source>
        <dbReference type="Proteomes" id="UP000002432"/>
    </source>
</evidence>
<dbReference type="InterPro" id="IPR033413">
    <property type="entry name" value="DUF5117"/>
</dbReference>
<feature type="region of interest" description="Disordered" evidence="1">
    <location>
        <begin position="785"/>
        <end position="807"/>
    </location>
</feature>
<accession>Q1II62</accession>
<name>Q1II62_KORVE</name>
<reference evidence="5 6" key="1">
    <citation type="journal article" date="2009" name="Appl. Environ. Microbiol.">
        <title>Three genomes from the phylum Acidobacteria provide insight into the lifestyles of these microorganisms in soils.</title>
        <authorList>
            <person name="Ward N.L."/>
            <person name="Challacombe J.F."/>
            <person name="Janssen P.H."/>
            <person name="Henrissat B."/>
            <person name="Coutinho P.M."/>
            <person name="Wu M."/>
            <person name="Xie G."/>
            <person name="Haft D.H."/>
            <person name="Sait M."/>
            <person name="Badger J."/>
            <person name="Barabote R.D."/>
            <person name="Bradley B."/>
            <person name="Brettin T.S."/>
            <person name="Brinkac L.M."/>
            <person name="Bruce D."/>
            <person name="Creasy T."/>
            <person name="Daugherty S.C."/>
            <person name="Davidsen T.M."/>
            <person name="DeBoy R.T."/>
            <person name="Detter J.C."/>
            <person name="Dodson R.J."/>
            <person name="Durkin A.S."/>
            <person name="Ganapathy A."/>
            <person name="Gwinn-Giglio M."/>
            <person name="Han C.S."/>
            <person name="Khouri H."/>
            <person name="Kiss H."/>
            <person name="Kothari S.P."/>
            <person name="Madupu R."/>
            <person name="Nelson K.E."/>
            <person name="Nelson W.C."/>
            <person name="Paulsen I."/>
            <person name="Penn K."/>
            <person name="Ren Q."/>
            <person name="Rosovitz M.J."/>
            <person name="Selengut J.D."/>
            <person name="Shrivastava S."/>
            <person name="Sullivan S.A."/>
            <person name="Tapia R."/>
            <person name="Thompson L.S."/>
            <person name="Watkins K.L."/>
            <person name="Yang Q."/>
            <person name="Yu C."/>
            <person name="Zafar N."/>
            <person name="Zhou L."/>
            <person name="Kuske C.R."/>
        </authorList>
    </citation>
    <scope>NUCLEOTIDE SEQUENCE [LARGE SCALE GENOMIC DNA]</scope>
    <source>
        <strain evidence="5 6">Ellin345</strain>
    </source>
</reference>
<dbReference type="HOGENOM" id="CLU_008630_0_0_0"/>
<feature type="signal peptide" evidence="2">
    <location>
        <begin position="1"/>
        <end position="20"/>
    </location>
</feature>
<evidence type="ECO:0000256" key="2">
    <source>
        <dbReference type="SAM" id="SignalP"/>
    </source>
</evidence>
<evidence type="ECO:0000259" key="4">
    <source>
        <dbReference type="Pfam" id="PF17148"/>
    </source>
</evidence>
<keyword evidence="6" id="KW-1185">Reference proteome</keyword>
<dbReference type="Pfam" id="PF16313">
    <property type="entry name" value="DUF4953"/>
    <property type="match status" value="1"/>
</dbReference>
<sequence>MKLKLSIILLFVLVCSLVSAQTTRNVSGLTRHDGFIPFEWDESKGELLFELTPTAMQREFLYFTSLASGVGSTELFADRSTLGERAQLCRFRRVGPKVLLISENTGFRASNGSAELQKSVEASFPTSVLAAMPIVSETNGTLYVNATSLIVRDAFDLVGQFERPLRATNGNIRPVPAGPDAPKWKLDAERSVVDMDHTRAFPLNTEAEALLTFTTDKPGARFNQPDARTLSVRQHHSFMQLPESGYEPRESDPRVGYFGNGFQDFSRPYNQPIERLLINRWRLVRKNPGAALSEPVKPITFYLDRAMPEPIRSAARQGALWWNQAFEQAGFKNALVVEDLPEGADPLDMRYPTIQWTNRSGRGWSVGMVQTDPRTGEILHAIVQLDSHRMRTVHNYWNVLQPPSANAEPDPGIFSELDRADPRLTEDEAMTRRLALLTCHEMGHVLGLDHNFVASTFGRGSVMDYFAPRVKIRADGTADMSDAYMQGVGSYDKFAIEWGYSTLGNEPPAAEAQRLEAVVERWNKQGVFWGNFEDPRWNAYDDGTDPVTWLKQVMPVRDALVKLYTPALMRKGEPWSDFASRYALIYLFHRYGLGAAVNVVGSAKVPPALVGDGNKPFEVWPADQQREALNLLTSALDPRELRIAPEVWSALVPLENRDYADNERFKSPSGYVFSPQDGARAVADVVVGGLLMPRRIERLIAIHTEDANAVGADEVIDALVKRAAADANDPLGEVVQSSVAEQLMALAADETATPETQAAAYRGILASQQAIGTSNPRLANEIERFLRDPKNNTPKPKPSGAPEGPPV</sequence>
<dbReference type="PANTHER" id="PTHR38478:SF1">
    <property type="entry name" value="ZINC DEPENDENT METALLOPROTEASE DOMAIN LIPOPROTEIN"/>
    <property type="match status" value="1"/>
</dbReference>
<dbReference type="Gene3D" id="3.40.390.10">
    <property type="entry name" value="Collagenase (Catalytic Domain)"/>
    <property type="match status" value="1"/>
</dbReference>
<dbReference type="Proteomes" id="UP000002432">
    <property type="component" value="Chromosome"/>
</dbReference>
<dbReference type="eggNOG" id="COG1913">
    <property type="taxonomic scope" value="Bacteria"/>
</dbReference>
<dbReference type="InterPro" id="IPR034032">
    <property type="entry name" value="Zn_MMP-like_bac"/>
</dbReference>
<keyword evidence="2" id="KW-0732">Signal</keyword>
<dbReference type="CDD" id="cd04276">
    <property type="entry name" value="ZnMc_MMP_like_2"/>
    <property type="match status" value="1"/>
</dbReference>
<evidence type="ECO:0008006" key="7">
    <source>
        <dbReference type="Google" id="ProtNLM"/>
    </source>
</evidence>
<dbReference type="AlphaFoldDB" id="Q1II62"/>
<dbReference type="InterPro" id="IPR032534">
    <property type="entry name" value="EcxA_zinc-bd"/>
</dbReference>
<dbReference type="EnsemblBacteria" id="ABF43438">
    <property type="protein sequence ID" value="ABF43438"/>
    <property type="gene ID" value="Acid345_4438"/>
</dbReference>